<evidence type="ECO:0000256" key="1">
    <source>
        <dbReference type="SAM" id="Coils"/>
    </source>
</evidence>
<dbReference type="AlphaFoldDB" id="C3ZL67"/>
<reference evidence="3" key="1">
    <citation type="journal article" date="2008" name="Nature">
        <title>The amphioxus genome and the evolution of the chordate karyotype.</title>
        <authorList>
            <consortium name="US DOE Joint Genome Institute (JGI-PGF)"/>
            <person name="Putnam N.H."/>
            <person name="Butts T."/>
            <person name="Ferrier D.E.K."/>
            <person name="Furlong R.F."/>
            <person name="Hellsten U."/>
            <person name="Kawashima T."/>
            <person name="Robinson-Rechavi M."/>
            <person name="Shoguchi E."/>
            <person name="Terry A."/>
            <person name="Yu J.-K."/>
            <person name="Benito-Gutierrez E.L."/>
            <person name="Dubchak I."/>
            <person name="Garcia-Fernandez J."/>
            <person name="Gibson-Brown J.J."/>
            <person name="Grigoriev I.V."/>
            <person name="Horton A.C."/>
            <person name="de Jong P.J."/>
            <person name="Jurka J."/>
            <person name="Kapitonov V.V."/>
            <person name="Kohara Y."/>
            <person name="Kuroki Y."/>
            <person name="Lindquist E."/>
            <person name="Lucas S."/>
            <person name="Osoegawa K."/>
            <person name="Pennacchio L.A."/>
            <person name="Salamov A.A."/>
            <person name="Satou Y."/>
            <person name="Sauka-Spengler T."/>
            <person name="Schmutz J."/>
            <person name="Shin-I T."/>
            <person name="Toyoda A."/>
            <person name="Bronner-Fraser M."/>
            <person name="Fujiyama A."/>
            <person name="Holland L.Z."/>
            <person name="Holland P.W.H."/>
            <person name="Satoh N."/>
            <person name="Rokhsar D.S."/>
        </authorList>
    </citation>
    <scope>NUCLEOTIDE SEQUENCE [LARGE SCALE GENOMIC DNA]</scope>
    <source>
        <strain evidence="3">S238N-H82</strain>
        <tissue evidence="3">Testes</tissue>
    </source>
</reference>
<organism>
    <name type="scientific">Branchiostoma floridae</name>
    <name type="common">Florida lancelet</name>
    <name type="synonym">Amphioxus</name>
    <dbReference type="NCBI Taxonomy" id="7739"/>
    <lineage>
        <taxon>Eukaryota</taxon>
        <taxon>Metazoa</taxon>
        <taxon>Chordata</taxon>
        <taxon>Cephalochordata</taxon>
        <taxon>Leptocardii</taxon>
        <taxon>Amphioxiformes</taxon>
        <taxon>Branchiostomatidae</taxon>
        <taxon>Branchiostoma</taxon>
    </lineage>
</organism>
<dbReference type="EMBL" id="GG666640">
    <property type="protein sequence ID" value="EEN46749.1"/>
    <property type="molecule type" value="Genomic_DNA"/>
</dbReference>
<dbReference type="InParanoid" id="C3ZL67"/>
<evidence type="ECO:0000256" key="2">
    <source>
        <dbReference type="SAM" id="MobiDB-lite"/>
    </source>
</evidence>
<proteinExistence type="predicted"/>
<feature type="compositionally biased region" description="Basic and acidic residues" evidence="2">
    <location>
        <begin position="290"/>
        <end position="310"/>
    </location>
</feature>
<sequence>MMGPCSDYLKTSLCLRSPHLPLLKEPSAPGCQVGRGQGARAGTGQFAGSRKQGSSRVPGNRVVRWFPETGQFAGSRKQGIDLRNTYGALYSHASRRGGVKPSPVAAQRGAAAEKRHEFQIVRDAIPACCVILVGITDRSTGFTVRVTMNLVEALLLIAVLVSNRQLQADDVSSDVYNTQVQADHVTSDVYNRQLHADDVISDVSREPTWCRESGGNNFSHHTECWRGNSTEIRGGRKSLHLRHETPFNVTISEQFHFPLRRNVLDSVRRSVAAAADGTAGAARLRRAGSRRHDAPRHGPGSERFDSRHGLGPDQLDSAAKNFGVALENTEEVVRLKRADGTSGSILDDWSKQLEDAEEIVPLKRAKSEPSGLVLDNWSKQLEDAAEVVRLKQVDSERSELLLEDWSKQLEDAEEVVRLRRANGKPGPVIEDWSKQLEAEEIIRVVSCQVDMSCSPVSSKACRCPHGQPGGCVVPRARVSQISRTRSGALNMFCVGVSLSHEEAGAQTPQTSCKYFSTDNAKYRVFATKVPEVGPTPSGKPRIRYRACLKPMS</sequence>
<evidence type="ECO:0000313" key="3">
    <source>
        <dbReference type="EMBL" id="EEN46749.1"/>
    </source>
</evidence>
<name>C3ZL67_BRAFL</name>
<accession>C3ZL67</accession>
<feature type="region of interest" description="Disordered" evidence="2">
    <location>
        <begin position="26"/>
        <end position="57"/>
    </location>
</feature>
<feature type="coiled-coil region" evidence="1">
    <location>
        <begin position="395"/>
        <end position="422"/>
    </location>
</feature>
<gene>
    <name evidence="3" type="ORF">BRAFLDRAFT_78153</name>
</gene>
<keyword evidence="1" id="KW-0175">Coiled coil</keyword>
<feature type="region of interest" description="Disordered" evidence="2">
    <location>
        <begin position="275"/>
        <end position="316"/>
    </location>
</feature>
<protein>
    <submittedName>
        <fullName evidence="3">Uncharacterized protein</fullName>
    </submittedName>
</protein>